<accession>A0A1V2I8X3</accession>
<keyword evidence="3" id="KW-1185">Reference proteome</keyword>
<dbReference type="InterPro" id="IPR008254">
    <property type="entry name" value="Flavodoxin/NO_synth"/>
</dbReference>
<dbReference type="RefSeq" id="WP_076818445.1">
    <property type="nucleotide sequence ID" value="NZ_MOMC01000037.1"/>
</dbReference>
<reference evidence="3" key="1">
    <citation type="submission" date="2016-10" db="EMBL/GenBank/DDBJ databases">
        <title>Frankia sp. NRRL B-16386 Genome sequencing.</title>
        <authorList>
            <person name="Ghodhbane-Gtari F."/>
            <person name="Swanson E."/>
            <person name="Gueddou A."/>
            <person name="Hezbri K."/>
            <person name="Ktari K."/>
            <person name="Nouioui I."/>
            <person name="Morris K."/>
            <person name="Simpson S."/>
            <person name="Abebe-Akele F."/>
            <person name="Thomas K."/>
            <person name="Gtari M."/>
            <person name="Tisa L.S."/>
        </authorList>
    </citation>
    <scope>NUCLEOTIDE SEQUENCE [LARGE SCALE GENOMIC DNA]</scope>
    <source>
        <strain evidence="3">NRRL B-16386</strain>
    </source>
</reference>
<evidence type="ECO:0000313" key="3">
    <source>
        <dbReference type="Proteomes" id="UP000188929"/>
    </source>
</evidence>
<dbReference type="GO" id="GO:0010181">
    <property type="term" value="F:FMN binding"/>
    <property type="evidence" value="ECO:0007669"/>
    <property type="project" value="InterPro"/>
</dbReference>
<gene>
    <name evidence="2" type="ORF">BL253_18680</name>
</gene>
<dbReference type="GO" id="GO:0009055">
    <property type="term" value="F:electron transfer activity"/>
    <property type="evidence" value="ECO:0007669"/>
    <property type="project" value="InterPro"/>
</dbReference>
<evidence type="ECO:0000313" key="2">
    <source>
        <dbReference type="EMBL" id="ONH28857.1"/>
    </source>
</evidence>
<proteinExistence type="predicted"/>
<dbReference type="InterPro" id="IPR001226">
    <property type="entry name" value="Flavodoxin_CS"/>
</dbReference>
<dbReference type="PROSITE" id="PS50902">
    <property type="entry name" value="FLAVODOXIN_LIKE"/>
    <property type="match status" value="1"/>
</dbReference>
<dbReference type="STRING" id="1834516.BL253_18680"/>
<dbReference type="Gene3D" id="3.40.50.360">
    <property type="match status" value="1"/>
</dbReference>
<dbReference type="InterPro" id="IPR029039">
    <property type="entry name" value="Flavoprotein-like_sf"/>
</dbReference>
<dbReference type="AlphaFoldDB" id="A0A1V2I8X3"/>
<feature type="domain" description="Flavodoxin-like" evidence="1">
    <location>
        <begin position="3"/>
        <end position="171"/>
    </location>
</feature>
<comment type="caution">
    <text evidence="2">The sequence shown here is derived from an EMBL/GenBank/DDBJ whole genome shotgun (WGS) entry which is preliminary data.</text>
</comment>
<sequence>MRAMVVFESMFGNTKEIAEAVAAGLTERMDTELVEVGAAPTTLASDVDLVVVGGPTHVLGMSRPSTRRDAAHQAAVSAGAGAAEKGVISKGVGIREWLATVDLGQPSPAMAVFDTRMRSPLSGSAAAKAARLLRRRGARIVGRRDFYVTGTQGPLRDGERDEARQWAADLATRQAASGAVSGETVAAPDGAGG</sequence>
<organism evidence="2 3">
    <name type="scientific">Pseudofrankia asymbiotica</name>
    <dbReference type="NCBI Taxonomy" id="1834516"/>
    <lineage>
        <taxon>Bacteria</taxon>
        <taxon>Bacillati</taxon>
        <taxon>Actinomycetota</taxon>
        <taxon>Actinomycetes</taxon>
        <taxon>Frankiales</taxon>
        <taxon>Frankiaceae</taxon>
        <taxon>Pseudofrankia</taxon>
    </lineage>
</organism>
<dbReference type="EMBL" id="MOMC01000037">
    <property type="protein sequence ID" value="ONH28857.1"/>
    <property type="molecule type" value="Genomic_DNA"/>
</dbReference>
<name>A0A1V2I8X3_9ACTN</name>
<protein>
    <recommendedName>
        <fullName evidence="1">Flavodoxin-like domain-containing protein</fullName>
    </recommendedName>
</protein>
<dbReference type="Proteomes" id="UP000188929">
    <property type="component" value="Unassembled WGS sequence"/>
</dbReference>
<dbReference type="PROSITE" id="PS00201">
    <property type="entry name" value="FLAVODOXIN"/>
    <property type="match status" value="1"/>
</dbReference>
<evidence type="ECO:0000259" key="1">
    <source>
        <dbReference type="PROSITE" id="PS50902"/>
    </source>
</evidence>
<dbReference type="SUPFAM" id="SSF52218">
    <property type="entry name" value="Flavoproteins"/>
    <property type="match status" value="1"/>
</dbReference>